<dbReference type="PRINTS" id="PR00040">
    <property type="entry name" value="HTHMERR"/>
</dbReference>
<dbReference type="InterPro" id="IPR047057">
    <property type="entry name" value="MerR_fam"/>
</dbReference>
<keyword evidence="4" id="KW-1185">Reference proteome</keyword>
<dbReference type="AlphaFoldDB" id="A0A316TIP0"/>
<sequence length="245" mass="27056">MSTTSTGLLTIDELANAAATSVRTARYYASLGLIPQPERHGRVAYYSERHLAALQLVRALQEHGFSLAAIQEYVERVPDAASAEDLVIQRVMLTPWANARTETVTQTELDGRVGRRLTDDDLAWLEQMGAIRAVDDGYELQMTFGIASELLDLDIPRDATTAAEAAIRRHMDSLVDELTEVVRTQVLAPFRAGPRTEEERARFETSLGKLRQLTLEALVAAFQRASNQAIVRSVDPDHVGPGSRD</sequence>
<protein>
    <submittedName>
        <fullName evidence="3">MerR family transcriptional regulator</fullName>
    </submittedName>
</protein>
<dbReference type="EMBL" id="QGDD01000001">
    <property type="protein sequence ID" value="PWN04427.1"/>
    <property type="molecule type" value="Genomic_DNA"/>
</dbReference>
<evidence type="ECO:0000313" key="3">
    <source>
        <dbReference type="EMBL" id="PWN04427.1"/>
    </source>
</evidence>
<gene>
    <name evidence="3" type="ORF">DJ010_01955</name>
</gene>
<keyword evidence="1" id="KW-0238">DNA-binding</keyword>
<organism evidence="3 4">
    <name type="scientific">Nocardioides silvaticus</name>
    <dbReference type="NCBI Taxonomy" id="2201891"/>
    <lineage>
        <taxon>Bacteria</taxon>
        <taxon>Bacillati</taxon>
        <taxon>Actinomycetota</taxon>
        <taxon>Actinomycetes</taxon>
        <taxon>Propionibacteriales</taxon>
        <taxon>Nocardioidaceae</taxon>
        <taxon>Nocardioides</taxon>
    </lineage>
</organism>
<dbReference type="GO" id="GO:0003677">
    <property type="term" value="F:DNA binding"/>
    <property type="evidence" value="ECO:0007669"/>
    <property type="project" value="UniProtKB-KW"/>
</dbReference>
<evidence type="ECO:0000259" key="2">
    <source>
        <dbReference type="PROSITE" id="PS50937"/>
    </source>
</evidence>
<accession>A0A316TIP0</accession>
<comment type="caution">
    <text evidence="3">The sequence shown here is derived from an EMBL/GenBank/DDBJ whole genome shotgun (WGS) entry which is preliminary data.</text>
</comment>
<proteinExistence type="predicted"/>
<dbReference type="SMART" id="SM00422">
    <property type="entry name" value="HTH_MERR"/>
    <property type="match status" value="1"/>
</dbReference>
<dbReference type="Proteomes" id="UP000245507">
    <property type="component" value="Unassembled WGS sequence"/>
</dbReference>
<dbReference type="Gene3D" id="1.10.1660.10">
    <property type="match status" value="1"/>
</dbReference>
<dbReference type="InterPro" id="IPR009061">
    <property type="entry name" value="DNA-bd_dom_put_sf"/>
</dbReference>
<dbReference type="Pfam" id="PF13411">
    <property type="entry name" value="MerR_1"/>
    <property type="match status" value="1"/>
</dbReference>
<feature type="domain" description="HTH merR-type" evidence="2">
    <location>
        <begin position="8"/>
        <end position="76"/>
    </location>
</feature>
<dbReference type="GO" id="GO:0003700">
    <property type="term" value="F:DNA-binding transcription factor activity"/>
    <property type="evidence" value="ECO:0007669"/>
    <property type="project" value="InterPro"/>
</dbReference>
<reference evidence="3 4" key="1">
    <citation type="submission" date="2018-05" db="EMBL/GenBank/DDBJ databases">
        <title>Nocardioides silvaticus genome.</title>
        <authorList>
            <person name="Li C."/>
            <person name="Wang G."/>
        </authorList>
    </citation>
    <scope>NUCLEOTIDE SEQUENCE [LARGE SCALE GENOMIC DNA]</scope>
    <source>
        <strain evidence="3 4">CCTCC AB 2018079</strain>
    </source>
</reference>
<dbReference type="PANTHER" id="PTHR30204:SF93">
    <property type="entry name" value="HTH MERR-TYPE DOMAIN-CONTAINING PROTEIN"/>
    <property type="match status" value="1"/>
</dbReference>
<dbReference type="PROSITE" id="PS50937">
    <property type="entry name" value="HTH_MERR_2"/>
    <property type="match status" value="1"/>
</dbReference>
<dbReference type="RefSeq" id="WP_109691930.1">
    <property type="nucleotide sequence ID" value="NZ_QGDD01000001.1"/>
</dbReference>
<dbReference type="PANTHER" id="PTHR30204">
    <property type="entry name" value="REDOX-CYCLING DRUG-SENSING TRANSCRIPTIONAL ACTIVATOR SOXR"/>
    <property type="match status" value="1"/>
</dbReference>
<dbReference type="InterPro" id="IPR000551">
    <property type="entry name" value="MerR-type_HTH_dom"/>
</dbReference>
<dbReference type="OrthoDB" id="6716891at2"/>
<dbReference type="SUPFAM" id="SSF46955">
    <property type="entry name" value="Putative DNA-binding domain"/>
    <property type="match status" value="1"/>
</dbReference>
<evidence type="ECO:0000313" key="4">
    <source>
        <dbReference type="Proteomes" id="UP000245507"/>
    </source>
</evidence>
<name>A0A316TIP0_9ACTN</name>
<evidence type="ECO:0000256" key="1">
    <source>
        <dbReference type="ARBA" id="ARBA00023125"/>
    </source>
</evidence>